<dbReference type="Proteomes" id="UP000635565">
    <property type="component" value="Unassembled WGS sequence"/>
</dbReference>
<organism evidence="2 3">
    <name type="scientific">Dictyobacter formicarum</name>
    <dbReference type="NCBI Taxonomy" id="2778368"/>
    <lineage>
        <taxon>Bacteria</taxon>
        <taxon>Bacillati</taxon>
        <taxon>Chloroflexota</taxon>
        <taxon>Ktedonobacteria</taxon>
        <taxon>Ktedonobacterales</taxon>
        <taxon>Dictyobacteraceae</taxon>
        <taxon>Dictyobacter</taxon>
    </lineage>
</organism>
<feature type="transmembrane region" description="Helical" evidence="1">
    <location>
        <begin position="38"/>
        <end position="63"/>
    </location>
</feature>
<keyword evidence="1" id="KW-0472">Membrane</keyword>
<sequence>MVGSGYAACAWALLFAIANVYLQLGGPDPLQHWRVHHIVGWIMLMNLAVIPLKLLACLVALALVQPWGEQLSRPLRWLLLTAAWSGCAILIGYPLLGSVSTALVQNGLLASPPAGILVGGGFQLRVILYGSFFLCAGLLFLIPTWHYQRRTARTR</sequence>
<gene>
    <name evidence="2" type="ORF">KSZ_66630</name>
</gene>
<keyword evidence="3" id="KW-1185">Reference proteome</keyword>
<evidence type="ECO:0000313" key="3">
    <source>
        <dbReference type="Proteomes" id="UP000635565"/>
    </source>
</evidence>
<proteinExistence type="predicted"/>
<keyword evidence="1" id="KW-0812">Transmembrane</keyword>
<evidence type="ECO:0000256" key="1">
    <source>
        <dbReference type="SAM" id="Phobius"/>
    </source>
</evidence>
<dbReference type="EMBL" id="BNJJ01000026">
    <property type="protein sequence ID" value="GHO88657.1"/>
    <property type="molecule type" value="Genomic_DNA"/>
</dbReference>
<reference evidence="2 3" key="1">
    <citation type="journal article" date="2021" name="Int. J. Syst. Evol. Microbiol.">
        <title>Reticulibacter mediterranei gen. nov., sp. nov., within the new family Reticulibacteraceae fam. nov., and Ktedonospora formicarum gen. nov., sp. nov., Ktedonobacter robiniae sp. nov., Dictyobacter formicarum sp. nov. and Dictyobacter arantiisoli sp. nov., belonging to the class Ktedonobacteria.</title>
        <authorList>
            <person name="Yabe S."/>
            <person name="Zheng Y."/>
            <person name="Wang C.M."/>
            <person name="Sakai Y."/>
            <person name="Abe K."/>
            <person name="Yokota A."/>
            <person name="Donadio S."/>
            <person name="Cavaletti L."/>
            <person name="Monciardini P."/>
        </authorList>
    </citation>
    <scope>NUCLEOTIDE SEQUENCE [LARGE SCALE GENOMIC DNA]</scope>
    <source>
        <strain evidence="2 3">SOSP1-9</strain>
    </source>
</reference>
<keyword evidence="1" id="KW-1133">Transmembrane helix</keyword>
<feature type="transmembrane region" description="Helical" evidence="1">
    <location>
        <begin position="75"/>
        <end position="96"/>
    </location>
</feature>
<name>A0ABQ3VS06_9CHLR</name>
<evidence type="ECO:0008006" key="4">
    <source>
        <dbReference type="Google" id="ProtNLM"/>
    </source>
</evidence>
<protein>
    <recommendedName>
        <fullName evidence="4">Cytochrome b561 bacterial/Ni-hydrogenase domain-containing protein</fullName>
    </recommendedName>
</protein>
<feature type="transmembrane region" description="Helical" evidence="1">
    <location>
        <begin position="126"/>
        <end position="145"/>
    </location>
</feature>
<comment type="caution">
    <text evidence="2">The sequence shown here is derived from an EMBL/GenBank/DDBJ whole genome shotgun (WGS) entry which is preliminary data.</text>
</comment>
<accession>A0ABQ3VS06</accession>
<evidence type="ECO:0000313" key="2">
    <source>
        <dbReference type="EMBL" id="GHO88657.1"/>
    </source>
</evidence>